<keyword evidence="2" id="KW-1185">Reference proteome</keyword>
<gene>
    <name evidence="1" type="ORF">CDAR_251211</name>
</gene>
<evidence type="ECO:0000313" key="2">
    <source>
        <dbReference type="Proteomes" id="UP001054837"/>
    </source>
</evidence>
<accession>A0AAV4R9U0</accession>
<protein>
    <submittedName>
        <fullName evidence="1">Uncharacterized protein</fullName>
    </submittedName>
</protein>
<proteinExistence type="predicted"/>
<comment type="caution">
    <text evidence="1">The sequence shown here is derived from an EMBL/GenBank/DDBJ whole genome shotgun (WGS) entry which is preliminary data.</text>
</comment>
<dbReference type="EMBL" id="BPLQ01005772">
    <property type="protein sequence ID" value="GIY17066.1"/>
    <property type="molecule type" value="Genomic_DNA"/>
</dbReference>
<reference evidence="1 2" key="1">
    <citation type="submission" date="2021-06" db="EMBL/GenBank/DDBJ databases">
        <title>Caerostris darwini draft genome.</title>
        <authorList>
            <person name="Kono N."/>
            <person name="Arakawa K."/>
        </authorList>
    </citation>
    <scope>NUCLEOTIDE SEQUENCE [LARGE SCALE GENOMIC DNA]</scope>
</reference>
<sequence length="180" mass="19433">MVSRDGGKPVVVCASQSQRTSCQFGSGAPLQSSPVGGPEEVRIVLVVASASAFVRANSVSIVPNFLGPYETTIAPLHRRFIYLGSATHLSETCQHWTSTGVPAPVRRLTLGYPLRDTTTGGQTCLWPKWTVVAGAFRPARVLSIRQITAVMDMGRGGPLPEYRQPRRICITTEEIGEVII</sequence>
<name>A0AAV4R9U0_9ARAC</name>
<dbReference type="Proteomes" id="UP001054837">
    <property type="component" value="Unassembled WGS sequence"/>
</dbReference>
<organism evidence="1 2">
    <name type="scientific">Caerostris darwini</name>
    <dbReference type="NCBI Taxonomy" id="1538125"/>
    <lineage>
        <taxon>Eukaryota</taxon>
        <taxon>Metazoa</taxon>
        <taxon>Ecdysozoa</taxon>
        <taxon>Arthropoda</taxon>
        <taxon>Chelicerata</taxon>
        <taxon>Arachnida</taxon>
        <taxon>Araneae</taxon>
        <taxon>Araneomorphae</taxon>
        <taxon>Entelegynae</taxon>
        <taxon>Araneoidea</taxon>
        <taxon>Araneidae</taxon>
        <taxon>Caerostris</taxon>
    </lineage>
</organism>
<evidence type="ECO:0000313" key="1">
    <source>
        <dbReference type="EMBL" id="GIY17066.1"/>
    </source>
</evidence>
<dbReference type="AlphaFoldDB" id="A0AAV4R9U0"/>